<feature type="binding site" evidence="3">
    <location>
        <position position="93"/>
    </location>
    <ligand>
        <name>shikimate</name>
        <dbReference type="ChEBI" id="CHEBI:36208"/>
    </ligand>
</feature>
<dbReference type="Pfam" id="PF18317">
    <property type="entry name" value="SDH_C"/>
    <property type="match status" value="1"/>
</dbReference>
<dbReference type="InterPro" id="IPR046346">
    <property type="entry name" value="Aminoacid_DH-like_N_sf"/>
</dbReference>
<dbReference type="GO" id="GO:0008652">
    <property type="term" value="P:amino acid biosynthetic process"/>
    <property type="evidence" value="ECO:0007669"/>
    <property type="project" value="UniProtKB-KW"/>
</dbReference>
<dbReference type="NCBIfam" id="NF009201">
    <property type="entry name" value="PRK12549.1"/>
    <property type="match status" value="1"/>
</dbReference>
<keyword evidence="7" id="KW-1185">Reference proteome</keyword>
<keyword evidence="3" id="KW-0560">Oxidoreductase</keyword>
<sequence length="291" mass="30580">MSNEYLVGLVGSGIQMSLSPILHETEAHTLGLDYRYVKLDVDNLPAPSQLGDILTAARTLGFSGVNVTHPFKQAVIGHLDQISDEAAEIGAVNTVVFDGSHATGYNTDSYGYQQLALGSLVGRRTGRVVQFGAGGAGSAVAYGHLDGFPGRLDIVDIDTDRARVLADKLAERFGAHRIGWAPTGDVAALVAQADGFVNATPMGMAAHPGSPLPAGVIAAHHWVIDIVYMPLRTQLMVEAEAAGAHVVGGHAMTAYQAAKAFELFTGERPDSQRMLAQIQREVAGRLASADA</sequence>
<dbReference type="RefSeq" id="WP_201029641.1">
    <property type="nucleotide sequence ID" value="NZ_BCSY01000135.1"/>
</dbReference>
<organism evidence="6 7">
    <name type="scientific">Mycolicibacterium canariasense</name>
    <name type="common">Mycobacterium canariasense</name>
    <dbReference type="NCBI Taxonomy" id="228230"/>
    <lineage>
        <taxon>Bacteria</taxon>
        <taxon>Bacillati</taxon>
        <taxon>Actinomycetota</taxon>
        <taxon>Actinomycetes</taxon>
        <taxon>Mycobacteriales</taxon>
        <taxon>Mycobacteriaceae</taxon>
        <taxon>Mycolicibacterium</taxon>
    </lineage>
</organism>
<dbReference type="SUPFAM" id="SSF51735">
    <property type="entry name" value="NAD(P)-binding Rossmann-fold domains"/>
    <property type="match status" value="1"/>
</dbReference>
<feature type="binding site" evidence="3">
    <location>
        <position position="228"/>
    </location>
    <ligand>
        <name>shikimate</name>
        <dbReference type="ChEBI" id="CHEBI:36208"/>
    </ligand>
</feature>
<dbReference type="Gene3D" id="3.40.50.720">
    <property type="entry name" value="NAD(P)-binding Rossmann-like Domain"/>
    <property type="match status" value="1"/>
</dbReference>
<feature type="binding site" evidence="3">
    <location>
        <begin position="17"/>
        <end position="19"/>
    </location>
    <ligand>
        <name>shikimate</name>
        <dbReference type="ChEBI" id="CHEBI:36208"/>
    </ligand>
</feature>
<dbReference type="GO" id="GO:0019632">
    <property type="term" value="P:shikimate metabolic process"/>
    <property type="evidence" value="ECO:0007669"/>
    <property type="project" value="TreeGrafter"/>
</dbReference>
<dbReference type="EMBL" id="BCSY01000135">
    <property type="protein sequence ID" value="GAS99496.1"/>
    <property type="molecule type" value="Genomic_DNA"/>
</dbReference>
<comment type="subunit">
    <text evidence="3">Homodimer.</text>
</comment>
<feature type="binding site" evidence="3">
    <location>
        <position position="226"/>
    </location>
    <ligand>
        <name>NADP(+)</name>
        <dbReference type="ChEBI" id="CHEBI:58349"/>
    </ligand>
</feature>
<dbReference type="InterPro" id="IPR022893">
    <property type="entry name" value="Shikimate_DH_fam"/>
</dbReference>
<comment type="catalytic activity">
    <reaction evidence="3">
        <text>shikimate + NADP(+) = 3-dehydroshikimate + NADPH + H(+)</text>
        <dbReference type="Rhea" id="RHEA:17737"/>
        <dbReference type="ChEBI" id="CHEBI:15378"/>
        <dbReference type="ChEBI" id="CHEBI:16630"/>
        <dbReference type="ChEBI" id="CHEBI:36208"/>
        <dbReference type="ChEBI" id="CHEBI:57783"/>
        <dbReference type="ChEBI" id="CHEBI:58349"/>
        <dbReference type="EC" id="1.1.1.25"/>
    </reaction>
</comment>
<dbReference type="UniPathway" id="UPA00053">
    <property type="reaction ID" value="UER00087"/>
</dbReference>
<accession>A0A100WJY9</accession>
<dbReference type="Proteomes" id="UP000069443">
    <property type="component" value="Unassembled WGS sequence"/>
</dbReference>
<comment type="function">
    <text evidence="3">Involved in the biosynthesis of the chorismate, which leads to the biosynthesis of aromatic amino acids. Catalyzes the reversible NADPH linked reduction of 3-dehydroshikimate (DHSA) to yield shikimate (SA).</text>
</comment>
<evidence type="ECO:0000259" key="5">
    <source>
        <dbReference type="Pfam" id="PF18317"/>
    </source>
</evidence>
<dbReference type="PANTHER" id="PTHR21089:SF1">
    <property type="entry name" value="BIFUNCTIONAL 3-DEHYDROQUINATE DEHYDRATASE_SHIKIMATE DEHYDROGENASE, CHLOROPLASTIC"/>
    <property type="match status" value="1"/>
</dbReference>
<reference evidence="7" key="2">
    <citation type="submission" date="2016-02" db="EMBL/GenBank/DDBJ databases">
        <title>Draft genome sequence of five rapidly growing Mycobacterium species.</title>
        <authorList>
            <person name="Katahira K."/>
            <person name="Gotou Y."/>
            <person name="Iida K."/>
            <person name="Ogura Y."/>
            <person name="Hayashi T."/>
        </authorList>
    </citation>
    <scope>NUCLEOTIDE SEQUENCE [LARGE SCALE GENOMIC DNA]</scope>
    <source>
        <strain evidence="7">JCM15298</strain>
    </source>
</reference>
<dbReference type="InterPro" id="IPR036291">
    <property type="entry name" value="NAD(P)-bd_dom_sf"/>
</dbReference>
<feature type="binding site" evidence="3">
    <location>
        <position position="84"/>
    </location>
    <ligand>
        <name>NADP(+)</name>
        <dbReference type="ChEBI" id="CHEBI:58349"/>
    </ligand>
</feature>
<feature type="binding site" evidence="3">
    <location>
        <position position="108"/>
    </location>
    <ligand>
        <name>shikimate</name>
        <dbReference type="ChEBI" id="CHEBI:36208"/>
    </ligand>
</feature>
<dbReference type="GO" id="GO:0050661">
    <property type="term" value="F:NADP binding"/>
    <property type="evidence" value="ECO:0007669"/>
    <property type="project" value="TreeGrafter"/>
</dbReference>
<comment type="caution">
    <text evidence="3">Lacks conserved residue(s) required for the propagation of feature annotation.</text>
</comment>
<comment type="caution">
    <text evidence="6">The sequence shown here is derived from an EMBL/GenBank/DDBJ whole genome shotgun (WGS) entry which is preliminary data.</text>
</comment>
<evidence type="ECO:0000256" key="2">
    <source>
        <dbReference type="ARBA" id="ARBA00023141"/>
    </source>
</evidence>
<feature type="binding site" evidence="3">
    <location>
        <position position="256"/>
    </location>
    <ligand>
        <name>shikimate</name>
        <dbReference type="ChEBI" id="CHEBI:36208"/>
    </ligand>
</feature>
<comment type="similarity">
    <text evidence="3">Belongs to the shikimate dehydrogenase family.</text>
</comment>
<evidence type="ECO:0000313" key="6">
    <source>
        <dbReference type="EMBL" id="GAS99496.1"/>
    </source>
</evidence>
<dbReference type="InterPro" id="IPR013708">
    <property type="entry name" value="Shikimate_DH-bd_N"/>
</dbReference>
<dbReference type="STRING" id="228230.RMCC_6461"/>
<name>A0A100WJY9_MYCCR</name>
<feature type="binding site" evidence="3">
    <location>
        <begin position="132"/>
        <end position="136"/>
    </location>
    <ligand>
        <name>NADP(+)</name>
        <dbReference type="ChEBI" id="CHEBI:58349"/>
    </ligand>
</feature>
<keyword evidence="3" id="KW-0028">Amino-acid biosynthesis</keyword>
<dbReference type="AlphaFoldDB" id="A0A100WJY9"/>
<dbReference type="GO" id="GO:0004764">
    <property type="term" value="F:shikimate 3-dehydrogenase (NADP+) activity"/>
    <property type="evidence" value="ECO:0007669"/>
    <property type="project" value="UniProtKB-UniRule"/>
</dbReference>
<feature type="binding site" evidence="3">
    <location>
        <position position="68"/>
    </location>
    <ligand>
        <name>shikimate</name>
        <dbReference type="ChEBI" id="CHEBI:36208"/>
    </ligand>
</feature>
<evidence type="ECO:0000256" key="1">
    <source>
        <dbReference type="ARBA" id="ARBA00004871"/>
    </source>
</evidence>
<comment type="pathway">
    <text evidence="1 3">Metabolic intermediate biosynthesis; chorismate biosynthesis; chorismate from D-erythrose 4-phosphate and phosphoenolpyruvate: step 4/7.</text>
</comment>
<dbReference type="GO" id="GO:0009423">
    <property type="term" value="P:chorismate biosynthetic process"/>
    <property type="evidence" value="ECO:0007669"/>
    <property type="project" value="UniProtKB-UniRule"/>
</dbReference>
<evidence type="ECO:0000259" key="4">
    <source>
        <dbReference type="Pfam" id="PF08501"/>
    </source>
</evidence>
<feature type="binding site" evidence="3">
    <location>
        <position position="249"/>
    </location>
    <ligand>
        <name>NADP(+)</name>
        <dbReference type="ChEBI" id="CHEBI:58349"/>
    </ligand>
</feature>
<dbReference type="GO" id="GO:0009073">
    <property type="term" value="P:aromatic amino acid family biosynthetic process"/>
    <property type="evidence" value="ECO:0007669"/>
    <property type="project" value="UniProtKB-KW"/>
</dbReference>
<feature type="domain" description="Shikimate dehydrogenase substrate binding N-terminal" evidence="4">
    <location>
        <begin position="9"/>
        <end position="95"/>
    </location>
</feature>
<dbReference type="EC" id="1.1.1.25" evidence="3"/>
<dbReference type="Pfam" id="PF08501">
    <property type="entry name" value="Shikimate_dh_N"/>
    <property type="match status" value="1"/>
</dbReference>
<feature type="active site" description="Proton acceptor" evidence="3">
    <location>
        <position position="72"/>
    </location>
</feature>
<dbReference type="CDD" id="cd01065">
    <property type="entry name" value="NAD_bind_Shikimate_DH"/>
    <property type="match status" value="1"/>
</dbReference>
<dbReference type="PANTHER" id="PTHR21089">
    <property type="entry name" value="SHIKIMATE DEHYDROGENASE"/>
    <property type="match status" value="1"/>
</dbReference>
<feature type="domain" description="SDH C-terminal" evidence="5">
    <location>
        <begin position="249"/>
        <end position="279"/>
    </location>
</feature>
<evidence type="ECO:0000256" key="3">
    <source>
        <dbReference type="HAMAP-Rule" id="MF_00222"/>
    </source>
</evidence>
<evidence type="ECO:0000313" key="7">
    <source>
        <dbReference type="Proteomes" id="UP000069443"/>
    </source>
</evidence>
<dbReference type="InterPro" id="IPR041121">
    <property type="entry name" value="SDH_C"/>
</dbReference>
<keyword evidence="3" id="KW-0521">NADP</keyword>
<protein>
    <recommendedName>
        <fullName evidence="3">Shikimate dehydrogenase (NADP(+))</fullName>
        <shortName evidence="3">SDH</shortName>
        <ecNumber evidence="3">1.1.1.25</ecNumber>
    </recommendedName>
</protein>
<keyword evidence="2 3" id="KW-0057">Aromatic amino acid biosynthesis</keyword>
<dbReference type="GO" id="GO:0005829">
    <property type="term" value="C:cytosol"/>
    <property type="evidence" value="ECO:0007669"/>
    <property type="project" value="TreeGrafter"/>
</dbReference>
<proteinExistence type="inferred from homology"/>
<dbReference type="Gene3D" id="3.40.50.10860">
    <property type="entry name" value="Leucine Dehydrogenase, chain A, domain 1"/>
    <property type="match status" value="1"/>
</dbReference>
<dbReference type="HAMAP" id="MF_00222">
    <property type="entry name" value="Shikimate_DH_AroE"/>
    <property type="match status" value="1"/>
</dbReference>
<reference evidence="7" key="1">
    <citation type="journal article" date="2016" name="Genome Announc.">
        <title>Draft Genome Sequences of Five Rapidly Growing Mycobacterium Species, M. thermoresistibile, M. fortuitum subsp. acetamidolyticum, M. canariasense, M. brisbanense, and M. novocastrense.</title>
        <authorList>
            <person name="Katahira K."/>
            <person name="Ogura Y."/>
            <person name="Gotoh Y."/>
            <person name="Hayashi T."/>
        </authorList>
    </citation>
    <scope>NUCLEOTIDE SEQUENCE [LARGE SCALE GENOMIC DNA]</scope>
    <source>
        <strain evidence="7">JCM15298</strain>
    </source>
</reference>
<dbReference type="SUPFAM" id="SSF53223">
    <property type="entry name" value="Aminoacid dehydrogenase-like, N-terminal domain"/>
    <property type="match status" value="1"/>
</dbReference>
<gene>
    <name evidence="3" type="primary">aroE</name>
    <name evidence="6" type="ORF">RMCC_6461</name>
</gene>